<keyword evidence="1" id="KW-0472">Membrane</keyword>
<keyword evidence="3" id="KW-1185">Reference proteome</keyword>
<keyword evidence="1" id="KW-1133">Transmembrane helix</keyword>
<feature type="transmembrane region" description="Helical" evidence="1">
    <location>
        <begin position="178"/>
        <end position="197"/>
    </location>
</feature>
<dbReference type="OrthoDB" id="1443714at2"/>
<reference evidence="2 3" key="1">
    <citation type="journal article" date="2017" name="Int. J. Syst. Evol. Microbiol.">
        <title>Arachidicoccus ginsenosidivorans sp. nov., with ginsenoside-converting activity isolated from ginseng cultivating soil.</title>
        <authorList>
            <person name="Siddiqi M.Z."/>
            <person name="Aslam Z."/>
            <person name="Im W.T."/>
        </authorList>
    </citation>
    <scope>NUCLEOTIDE SEQUENCE [LARGE SCALE GENOMIC DNA]</scope>
    <source>
        <strain evidence="2 3">Gsoil 809</strain>
    </source>
</reference>
<feature type="transmembrane region" description="Helical" evidence="1">
    <location>
        <begin position="94"/>
        <end position="110"/>
    </location>
</feature>
<protein>
    <submittedName>
        <fullName evidence="2">CPBP family intramembrane metalloprotease</fullName>
    </submittedName>
</protein>
<keyword evidence="2" id="KW-0378">Hydrolase</keyword>
<organism evidence="2 3">
    <name type="scientific">Arachidicoccus ginsenosidivorans</name>
    <dbReference type="NCBI Taxonomy" id="496057"/>
    <lineage>
        <taxon>Bacteria</taxon>
        <taxon>Pseudomonadati</taxon>
        <taxon>Bacteroidota</taxon>
        <taxon>Chitinophagia</taxon>
        <taxon>Chitinophagales</taxon>
        <taxon>Chitinophagaceae</taxon>
        <taxon>Arachidicoccus</taxon>
    </lineage>
</organism>
<dbReference type="KEGG" id="agi:FSB73_15540"/>
<keyword evidence="2" id="KW-0645">Protease</keyword>
<evidence type="ECO:0000313" key="2">
    <source>
        <dbReference type="EMBL" id="QEC72880.1"/>
    </source>
</evidence>
<keyword evidence="1" id="KW-0812">Transmembrane</keyword>
<dbReference type="EMBL" id="CP042434">
    <property type="protein sequence ID" value="QEC72880.1"/>
    <property type="molecule type" value="Genomic_DNA"/>
</dbReference>
<evidence type="ECO:0000256" key="1">
    <source>
        <dbReference type="SAM" id="Phobius"/>
    </source>
</evidence>
<dbReference type="GO" id="GO:0006508">
    <property type="term" value="P:proteolysis"/>
    <property type="evidence" value="ECO:0007669"/>
    <property type="project" value="UniProtKB-KW"/>
</dbReference>
<feature type="transmembrane region" description="Helical" evidence="1">
    <location>
        <begin position="204"/>
        <end position="223"/>
    </location>
</feature>
<dbReference type="Proteomes" id="UP000321291">
    <property type="component" value="Chromosome"/>
</dbReference>
<dbReference type="GO" id="GO:0008237">
    <property type="term" value="F:metallopeptidase activity"/>
    <property type="evidence" value="ECO:0007669"/>
    <property type="project" value="UniProtKB-KW"/>
</dbReference>
<gene>
    <name evidence="2" type="ORF">FSB73_15540</name>
</gene>
<accession>A0A5B8VN02</accession>
<evidence type="ECO:0000313" key="3">
    <source>
        <dbReference type="Proteomes" id="UP000321291"/>
    </source>
</evidence>
<feature type="transmembrane region" description="Helical" evidence="1">
    <location>
        <begin position="24"/>
        <end position="46"/>
    </location>
</feature>
<dbReference type="AlphaFoldDB" id="A0A5B8VN02"/>
<name>A0A5B8VN02_9BACT</name>
<sequence>MELFPTTTELDLPIKQKLLAVLKAYGWCLLLILVAAPIVMMTNYWIKQLFQVDITHTNQITTLTKSPLDKYLYVPILAPLMEETLFRLWQDYKIRSLVISCGLLALFMFASYMRHHHLICIFLAAGAVIVIFLLCLKRKPWNTLLTVPFAYRKILFYAAAILFGLVHLGNFSPIYPKLLWVYPIFVLPQLLTGFVLGHVRLRYGFFYGFLLHFIINFVFILHYL</sequence>
<keyword evidence="2" id="KW-0482">Metalloprotease</keyword>
<dbReference type="RefSeq" id="WP_146784167.1">
    <property type="nucleotide sequence ID" value="NZ_CP042434.1"/>
</dbReference>
<feature type="transmembrane region" description="Helical" evidence="1">
    <location>
        <begin position="116"/>
        <end position="134"/>
    </location>
</feature>
<feature type="transmembrane region" description="Helical" evidence="1">
    <location>
        <begin position="154"/>
        <end position="172"/>
    </location>
</feature>
<proteinExistence type="predicted"/>